<dbReference type="EMBL" id="LR862130">
    <property type="protein sequence ID" value="CAD1829910.1"/>
    <property type="molecule type" value="Genomic_DNA"/>
</dbReference>
<protein>
    <recommendedName>
        <fullName evidence="2">Retrotransposon gag domain-containing protein</fullName>
    </recommendedName>
</protein>
<gene>
    <name evidence="3" type="ORF">CB5_LOCUS13121</name>
</gene>
<accession>A0A6V7PGB6</accession>
<sequence length="208" mass="23226">MKQQVAAATATATEGRDPPTPSARVPEAAEGEGIAAVPVVAHPSPASVHPAASGSATLYAAAEEVERDRALATLTEFRKFDPPIFEREKVEPSMVESWVDSMETLFEDLSTLEKDKVYLATHCLEKAAKVWWKRVKQDRSFDLPPMLWKEFKKTMFANYFPDTVKRKLQEKFRGRDDVVKSANFIPRVVTTPEGGWCHPEATGLLFMS</sequence>
<feature type="compositionally biased region" description="Low complexity" evidence="1">
    <location>
        <begin position="1"/>
        <end position="13"/>
    </location>
</feature>
<feature type="region of interest" description="Disordered" evidence="1">
    <location>
        <begin position="1"/>
        <end position="31"/>
    </location>
</feature>
<evidence type="ECO:0000259" key="2">
    <source>
        <dbReference type="Pfam" id="PF03732"/>
    </source>
</evidence>
<evidence type="ECO:0000313" key="3">
    <source>
        <dbReference type="EMBL" id="CAD1829910.1"/>
    </source>
</evidence>
<reference evidence="3" key="1">
    <citation type="submission" date="2020-07" db="EMBL/GenBank/DDBJ databases">
        <authorList>
            <person name="Lin J."/>
        </authorList>
    </citation>
    <scope>NUCLEOTIDE SEQUENCE</scope>
</reference>
<feature type="domain" description="Retrotransposon gag" evidence="2">
    <location>
        <begin position="119"/>
        <end position="173"/>
    </location>
</feature>
<dbReference type="Pfam" id="PF03732">
    <property type="entry name" value="Retrotrans_gag"/>
    <property type="match status" value="1"/>
</dbReference>
<name>A0A6V7PGB6_ANACO</name>
<organism evidence="3">
    <name type="scientific">Ananas comosus var. bracteatus</name>
    <name type="common">red pineapple</name>
    <dbReference type="NCBI Taxonomy" id="296719"/>
    <lineage>
        <taxon>Eukaryota</taxon>
        <taxon>Viridiplantae</taxon>
        <taxon>Streptophyta</taxon>
        <taxon>Embryophyta</taxon>
        <taxon>Tracheophyta</taxon>
        <taxon>Spermatophyta</taxon>
        <taxon>Magnoliopsida</taxon>
        <taxon>Liliopsida</taxon>
        <taxon>Poales</taxon>
        <taxon>Bromeliaceae</taxon>
        <taxon>Bromelioideae</taxon>
        <taxon>Ananas</taxon>
    </lineage>
</organism>
<evidence type="ECO:0000256" key="1">
    <source>
        <dbReference type="SAM" id="MobiDB-lite"/>
    </source>
</evidence>
<dbReference type="InterPro" id="IPR005162">
    <property type="entry name" value="Retrotrans_gag_dom"/>
</dbReference>
<dbReference type="AlphaFoldDB" id="A0A6V7PGB6"/>
<proteinExistence type="predicted"/>